<proteinExistence type="predicted"/>
<dbReference type="AlphaFoldDB" id="A0A381RIP0"/>
<gene>
    <name evidence="1" type="ORF">METZ01_LOCUS44530</name>
</gene>
<organism evidence="1">
    <name type="scientific">marine metagenome</name>
    <dbReference type="NCBI Taxonomy" id="408172"/>
    <lineage>
        <taxon>unclassified sequences</taxon>
        <taxon>metagenomes</taxon>
        <taxon>ecological metagenomes</taxon>
    </lineage>
</organism>
<dbReference type="EMBL" id="UINC01001995">
    <property type="protein sequence ID" value="SUZ91676.1"/>
    <property type="molecule type" value="Genomic_DNA"/>
</dbReference>
<name>A0A381RIP0_9ZZZZ</name>
<sequence>MISLSLGDEPAILFSGYVDFAHISRLSDYSLIDIPYRMGSLEFEHGSGNLSLNGNFVLEYQVRGDSYFLGSKDPQEFRLDMRELYTTYSGNNFEFRIGKQIHSWGSVDENSPLDNASAFDYYYIFFLGTERKMATMSAALDYYYGNLKTSVVFSPLHHTNRIPLGDDDFPITLPVYPQEDQIFPINKLPFEGGIYTTLSHGKGDISFSYYSTYDRIFNLTGVNVYGHGSDLSFPYIDILFGYRKTNVMGVGGVFLSDWFVLRGDIGYFSTRDLNSSTSRESTNNPAWYDSLHFSYPLQEQADFYETTIQIETELPLKINFVAQYFQYDTLSYASGSLPVDQEISIPNLNIDPEEMTPSYFFTPGVGAPLAVITNRAAILILDRMFMNEQLKLSAMSMLDLETYAGVTGIPGSLTEFKIEYNVTQDLLGLIALTKVSGSDTHPDGENYQFNEMQDFSHIRFEVKYFF</sequence>
<protein>
    <submittedName>
        <fullName evidence="1">Uncharacterized protein</fullName>
    </submittedName>
</protein>
<accession>A0A381RIP0</accession>
<evidence type="ECO:0000313" key="1">
    <source>
        <dbReference type="EMBL" id="SUZ91676.1"/>
    </source>
</evidence>
<reference evidence="1" key="1">
    <citation type="submission" date="2018-05" db="EMBL/GenBank/DDBJ databases">
        <authorList>
            <person name="Lanie J.A."/>
            <person name="Ng W.-L."/>
            <person name="Kazmierczak K.M."/>
            <person name="Andrzejewski T.M."/>
            <person name="Davidsen T.M."/>
            <person name="Wayne K.J."/>
            <person name="Tettelin H."/>
            <person name="Glass J.I."/>
            <person name="Rusch D."/>
            <person name="Podicherti R."/>
            <person name="Tsui H.-C.T."/>
            <person name="Winkler M.E."/>
        </authorList>
    </citation>
    <scope>NUCLEOTIDE SEQUENCE</scope>
</reference>